<evidence type="ECO:0000256" key="4">
    <source>
        <dbReference type="ARBA" id="ARBA00011738"/>
    </source>
</evidence>
<protein>
    <recommendedName>
        <fullName evidence="13">3-oxoacyl-[acyl-carrier-protein] synthase 1</fullName>
        <ecNumber evidence="5">2.3.1.41</ecNumber>
    </recommendedName>
    <alternativeName>
        <fullName evidence="14">3-oxoacyl-[acyl-carrier-protein] synthase I</fullName>
    </alternativeName>
    <alternativeName>
        <fullName evidence="15">Beta-ketoacyl-ACP synthase I</fullName>
    </alternativeName>
</protein>
<dbReference type="RefSeq" id="WP_087461611.1">
    <property type="nucleotide sequence ID" value="NZ_CP021425.1"/>
</dbReference>
<organism evidence="20 21">
    <name type="scientific">Oleiphilus messinensis</name>
    <dbReference type="NCBI Taxonomy" id="141451"/>
    <lineage>
        <taxon>Bacteria</taxon>
        <taxon>Pseudomonadati</taxon>
        <taxon>Pseudomonadota</taxon>
        <taxon>Gammaproteobacteria</taxon>
        <taxon>Oceanospirillales</taxon>
        <taxon>Oleiphilaceae</taxon>
        <taxon>Oleiphilus</taxon>
    </lineage>
</organism>
<proteinExistence type="inferred from homology"/>
<evidence type="ECO:0000313" key="21">
    <source>
        <dbReference type="Proteomes" id="UP000196027"/>
    </source>
</evidence>
<evidence type="ECO:0000256" key="3">
    <source>
        <dbReference type="ARBA" id="ARBA00008467"/>
    </source>
</evidence>
<evidence type="ECO:0000256" key="2">
    <source>
        <dbReference type="ARBA" id="ARBA00005194"/>
    </source>
</evidence>
<reference evidence="20 21" key="1">
    <citation type="submission" date="2017-05" db="EMBL/GenBank/DDBJ databases">
        <title>Genomic insights into alkan degradation activity of Oleiphilus messinensis.</title>
        <authorList>
            <person name="Kozyavkin S.A."/>
            <person name="Slesarev A.I."/>
            <person name="Golyshin P.N."/>
            <person name="Korzhenkov A."/>
            <person name="Golyshina O.N."/>
            <person name="Toshchakov S.V."/>
        </authorList>
    </citation>
    <scope>NUCLEOTIDE SEQUENCE [LARGE SCALE GENOMIC DNA]</scope>
    <source>
        <strain evidence="20 21">ME102</strain>
    </source>
</reference>
<keyword evidence="12" id="KW-0012">Acyltransferase</keyword>
<comment type="pathway">
    <text evidence="2">Lipid metabolism; fatty acid biosynthesis.</text>
</comment>
<dbReference type="InterPro" id="IPR014030">
    <property type="entry name" value="Ketoacyl_synth_N"/>
</dbReference>
<comment type="subcellular location">
    <subcellularLocation>
        <location evidence="1">Cytoplasm</location>
    </subcellularLocation>
</comment>
<feature type="domain" description="Ketosynthase family 3 (KS3)" evidence="19">
    <location>
        <begin position="9"/>
        <end position="411"/>
    </location>
</feature>
<comment type="catalytic activity">
    <reaction evidence="16">
        <text>(3Z)-decenoyl-[ACP] + malonyl-[ACP] + H(+) = 3-oxo-(5Z)-dodecenoyl-[ACP] + holo-[ACP] + CO2</text>
        <dbReference type="Rhea" id="RHEA:54940"/>
        <dbReference type="Rhea" id="RHEA-COMP:9623"/>
        <dbReference type="Rhea" id="RHEA-COMP:9685"/>
        <dbReference type="Rhea" id="RHEA-COMP:9927"/>
        <dbReference type="Rhea" id="RHEA-COMP:14042"/>
        <dbReference type="ChEBI" id="CHEBI:15378"/>
        <dbReference type="ChEBI" id="CHEBI:16526"/>
        <dbReference type="ChEBI" id="CHEBI:64479"/>
        <dbReference type="ChEBI" id="CHEBI:78449"/>
        <dbReference type="ChEBI" id="CHEBI:78798"/>
        <dbReference type="ChEBI" id="CHEBI:138410"/>
    </reaction>
    <physiologicalReaction direction="left-to-right" evidence="16">
        <dbReference type="Rhea" id="RHEA:54941"/>
    </physiologicalReaction>
</comment>
<keyword evidence="9" id="KW-0276">Fatty acid metabolism</keyword>
<dbReference type="InterPro" id="IPR016039">
    <property type="entry name" value="Thiolase-like"/>
</dbReference>
<evidence type="ECO:0000256" key="1">
    <source>
        <dbReference type="ARBA" id="ARBA00004496"/>
    </source>
</evidence>
<evidence type="ECO:0000256" key="16">
    <source>
        <dbReference type="ARBA" id="ARBA00048121"/>
    </source>
</evidence>
<comment type="catalytic activity">
    <reaction evidence="17">
        <text>a fatty acyl-[ACP] + malonyl-[ACP] + H(+) = a 3-oxoacyl-[ACP] + holo-[ACP] + CO2</text>
        <dbReference type="Rhea" id="RHEA:22836"/>
        <dbReference type="Rhea" id="RHEA-COMP:9623"/>
        <dbReference type="Rhea" id="RHEA-COMP:9685"/>
        <dbReference type="Rhea" id="RHEA-COMP:9916"/>
        <dbReference type="Rhea" id="RHEA-COMP:14125"/>
        <dbReference type="ChEBI" id="CHEBI:15378"/>
        <dbReference type="ChEBI" id="CHEBI:16526"/>
        <dbReference type="ChEBI" id="CHEBI:64479"/>
        <dbReference type="ChEBI" id="CHEBI:78449"/>
        <dbReference type="ChEBI" id="CHEBI:78776"/>
        <dbReference type="ChEBI" id="CHEBI:138651"/>
        <dbReference type="EC" id="2.3.1.41"/>
    </reaction>
    <physiologicalReaction direction="left-to-right" evidence="17">
        <dbReference type="Rhea" id="RHEA:22837"/>
    </physiologicalReaction>
</comment>
<dbReference type="EMBL" id="CP021425">
    <property type="protein sequence ID" value="ARU56645.1"/>
    <property type="molecule type" value="Genomic_DNA"/>
</dbReference>
<keyword evidence="11" id="KW-0275">Fatty acid biosynthesis</keyword>
<dbReference type="SMART" id="SM00825">
    <property type="entry name" value="PKS_KS"/>
    <property type="match status" value="1"/>
</dbReference>
<dbReference type="InterPro" id="IPR018201">
    <property type="entry name" value="Ketoacyl_synth_AS"/>
</dbReference>
<dbReference type="UniPathway" id="UPA00094"/>
<keyword evidence="10" id="KW-0443">Lipid metabolism</keyword>
<comment type="similarity">
    <text evidence="3 18">Belongs to the thiolase-like superfamily. Beta-ketoacyl-ACP synthases family.</text>
</comment>
<dbReference type="EC" id="2.3.1.41" evidence="5"/>
<dbReference type="PROSITE" id="PS00606">
    <property type="entry name" value="KS3_1"/>
    <property type="match status" value="1"/>
</dbReference>
<dbReference type="AlphaFoldDB" id="A0A1Y0IAZ6"/>
<evidence type="ECO:0000256" key="7">
    <source>
        <dbReference type="ARBA" id="ARBA00022516"/>
    </source>
</evidence>
<dbReference type="KEGG" id="ome:OLMES_2595"/>
<dbReference type="FunFam" id="3.40.47.10:FF:000006">
    <property type="entry name" value="3-oxoacyl-[acyl-carrier-protein] synthase I"/>
    <property type="match status" value="1"/>
</dbReference>
<dbReference type="GO" id="GO:0006633">
    <property type="term" value="P:fatty acid biosynthetic process"/>
    <property type="evidence" value="ECO:0007669"/>
    <property type="project" value="UniProtKB-UniPathway"/>
</dbReference>
<evidence type="ECO:0000256" key="15">
    <source>
        <dbReference type="ARBA" id="ARBA00042143"/>
    </source>
</evidence>
<evidence type="ECO:0000256" key="9">
    <source>
        <dbReference type="ARBA" id="ARBA00022832"/>
    </source>
</evidence>
<keyword evidence="21" id="KW-1185">Reference proteome</keyword>
<dbReference type="InterPro" id="IPR014031">
    <property type="entry name" value="Ketoacyl_synth_C"/>
</dbReference>
<dbReference type="Proteomes" id="UP000196027">
    <property type="component" value="Chromosome"/>
</dbReference>
<dbReference type="Pfam" id="PF02801">
    <property type="entry name" value="Ketoacyl-synt_C"/>
    <property type="match status" value="1"/>
</dbReference>
<evidence type="ECO:0000313" key="20">
    <source>
        <dbReference type="EMBL" id="ARU56645.1"/>
    </source>
</evidence>
<keyword evidence="6" id="KW-0963">Cytoplasm</keyword>
<keyword evidence="7" id="KW-0444">Lipid biosynthesis</keyword>
<evidence type="ECO:0000256" key="12">
    <source>
        <dbReference type="ARBA" id="ARBA00023315"/>
    </source>
</evidence>
<evidence type="ECO:0000256" key="13">
    <source>
        <dbReference type="ARBA" id="ARBA00039450"/>
    </source>
</evidence>
<dbReference type="InterPro" id="IPR000794">
    <property type="entry name" value="Beta-ketoacyl_synthase"/>
</dbReference>
<evidence type="ECO:0000259" key="19">
    <source>
        <dbReference type="PROSITE" id="PS52004"/>
    </source>
</evidence>
<dbReference type="CDD" id="cd00834">
    <property type="entry name" value="KAS_I_II"/>
    <property type="match status" value="1"/>
</dbReference>
<evidence type="ECO:0000256" key="11">
    <source>
        <dbReference type="ARBA" id="ARBA00023160"/>
    </source>
</evidence>
<dbReference type="OrthoDB" id="9808669at2"/>
<dbReference type="Gene3D" id="3.40.47.10">
    <property type="match status" value="2"/>
</dbReference>
<sequence length="412" mass="43089">MIFTQAIPPKRVVVTGMGIISSLGNDLSTVRDALETGKSGISIDPGHVENGLRSQVSGQIHVDIDGLINRKVKRFMGDASAYSYLAALQAIEQSGLTPELISNERTGLIMGAGGASTENVIDSAEILKTKGVKKVGPYRVTRTMSSAINANLATQFKILGINYAVTSACATSAHCIGLAAQQIQLGQQDVILAGGGDDCHWTLSLLFDAMGALSTKYNHLPELASRAYDADRDGFVISGGAGVVVLESLEHALERGAPVIAEITGFGATSDGADMVAPSGEGAARCMAQAIQTARNPVDYINAHGTSTPVGDIAELSAIRSVFKDGSIPPISSTKSLSGHALGAAGVHEVIYSLLMMQNDFMAASANIENLDDAADQMPILMKTRKAQDINCVMTNSFGFGGTNATLILERY</sequence>
<comment type="subunit">
    <text evidence="4">Homodimer.</text>
</comment>
<evidence type="ECO:0000256" key="10">
    <source>
        <dbReference type="ARBA" id="ARBA00023098"/>
    </source>
</evidence>
<evidence type="ECO:0000256" key="18">
    <source>
        <dbReference type="RuleBase" id="RU003694"/>
    </source>
</evidence>
<dbReference type="GO" id="GO:0004315">
    <property type="term" value="F:3-oxoacyl-[acyl-carrier-protein] synthase activity"/>
    <property type="evidence" value="ECO:0007669"/>
    <property type="project" value="UniProtKB-EC"/>
</dbReference>
<dbReference type="PROSITE" id="PS52004">
    <property type="entry name" value="KS3_2"/>
    <property type="match status" value="1"/>
</dbReference>
<evidence type="ECO:0000256" key="14">
    <source>
        <dbReference type="ARBA" id="ARBA00041620"/>
    </source>
</evidence>
<dbReference type="PANTHER" id="PTHR11712:SF306">
    <property type="entry name" value="3-OXOACYL-[ACYL-CARRIER-PROTEIN] SYNTHASE 1"/>
    <property type="match status" value="1"/>
</dbReference>
<dbReference type="Pfam" id="PF00109">
    <property type="entry name" value="ketoacyl-synt"/>
    <property type="match status" value="1"/>
</dbReference>
<keyword evidence="8 18" id="KW-0808">Transferase</keyword>
<dbReference type="InterPro" id="IPR020841">
    <property type="entry name" value="PKS_Beta-ketoAc_synthase_dom"/>
</dbReference>
<evidence type="ECO:0000256" key="17">
    <source>
        <dbReference type="ARBA" id="ARBA00048506"/>
    </source>
</evidence>
<evidence type="ECO:0000256" key="5">
    <source>
        <dbReference type="ARBA" id="ARBA00013191"/>
    </source>
</evidence>
<evidence type="ECO:0000256" key="8">
    <source>
        <dbReference type="ARBA" id="ARBA00022679"/>
    </source>
</evidence>
<dbReference type="PANTHER" id="PTHR11712">
    <property type="entry name" value="POLYKETIDE SYNTHASE-RELATED"/>
    <property type="match status" value="1"/>
</dbReference>
<evidence type="ECO:0000256" key="6">
    <source>
        <dbReference type="ARBA" id="ARBA00022490"/>
    </source>
</evidence>
<name>A0A1Y0IAZ6_9GAMM</name>
<accession>A0A1Y0IAZ6</accession>
<dbReference type="GO" id="GO:0005829">
    <property type="term" value="C:cytosol"/>
    <property type="evidence" value="ECO:0007669"/>
    <property type="project" value="TreeGrafter"/>
</dbReference>
<dbReference type="SUPFAM" id="SSF53901">
    <property type="entry name" value="Thiolase-like"/>
    <property type="match status" value="2"/>
</dbReference>
<gene>
    <name evidence="20" type="ORF">OLMES_2595</name>
</gene>